<dbReference type="AlphaFoldDB" id="A0A9P7B7Y3"/>
<reference evidence="2 3" key="1">
    <citation type="submission" date="2020-11" db="EMBL/GenBank/DDBJ databases">
        <title>Kefir isolates.</title>
        <authorList>
            <person name="Marcisauskas S."/>
            <person name="Kim Y."/>
            <person name="Blasche S."/>
        </authorList>
    </citation>
    <scope>NUCLEOTIDE SEQUENCE [LARGE SCALE GENOMIC DNA]</scope>
    <source>
        <strain evidence="2 3">KR</strain>
    </source>
</reference>
<organism evidence="2 3">
    <name type="scientific">Rhodotorula mucilaginosa</name>
    <name type="common">Yeast</name>
    <name type="synonym">Rhodotorula rubra</name>
    <dbReference type="NCBI Taxonomy" id="5537"/>
    <lineage>
        <taxon>Eukaryota</taxon>
        <taxon>Fungi</taxon>
        <taxon>Dikarya</taxon>
        <taxon>Basidiomycota</taxon>
        <taxon>Pucciniomycotina</taxon>
        <taxon>Microbotryomycetes</taxon>
        <taxon>Sporidiobolales</taxon>
        <taxon>Sporidiobolaceae</taxon>
        <taxon>Rhodotorula</taxon>
    </lineage>
</organism>
<protein>
    <submittedName>
        <fullName evidence="2">Uncharacterized protein</fullName>
    </submittedName>
</protein>
<keyword evidence="3" id="KW-1185">Reference proteome</keyword>
<sequence>MPPRKKGTRGGKASASTSKGRGSSTASTSAAAAAADDPLSAAGARWIVPNTASLALGPSHSAGACVRRLFFDSREWVAPLRADVAALLAAFEARYDGQRSPIELMKQLWTETGWKWVLLLGCPGGKIRLDWGNSVARAFLENLLPTTNSPPLQQVAAILALYILRATWCEGMELFHLRVSPGFLEDLVKMTQSHAPALDAVTTTAEEVAADEASPPPSADLAYAMHYLLSTSAFFLVPEETNPVPPRNRWPFAYVKRDRKEERDRRLQAALLLGVETELDQLARGKVRSEVVEEIQTESRSHKRQWNASSVQLGDSDDEKDGESETRPRWCTESLHRAKKAYIQSKRTGHQTKTSAQTQTGDTKPSLLVSPEYEIQAEILALAKAQTRRAADNLADDMSGLAELARAGGRDGDGLLTLLGGAHESRGAQVDPTGDALDDYVQAVEGLLPEIE</sequence>
<dbReference type="EMBL" id="PUHQ01000010">
    <property type="protein sequence ID" value="KAG0665207.1"/>
    <property type="molecule type" value="Genomic_DNA"/>
</dbReference>
<proteinExistence type="predicted"/>
<feature type="region of interest" description="Disordered" evidence="1">
    <location>
        <begin position="296"/>
        <end position="365"/>
    </location>
</feature>
<accession>A0A9P7B7Y3</accession>
<feature type="compositionally biased region" description="Basic and acidic residues" evidence="1">
    <location>
        <begin position="323"/>
        <end position="336"/>
    </location>
</feature>
<feature type="region of interest" description="Disordered" evidence="1">
    <location>
        <begin position="1"/>
        <end position="30"/>
    </location>
</feature>
<feature type="compositionally biased region" description="Low complexity" evidence="1">
    <location>
        <begin position="11"/>
        <end position="30"/>
    </location>
</feature>
<gene>
    <name evidence="2" type="ORF">C6P46_000306</name>
</gene>
<feature type="compositionally biased region" description="Polar residues" evidence="1">
    <location>
        <begin position="351"/>
        <end position="363"/>
    </location>
</feature>
<evidence type="ECO:0000313" key="2">
    <source>
        <dbReference type="EMBL" id="KAG0665207.1"/>
    </source>
</evidence>
<name>A0A9P7B7Y3_RHOMI</name>
<evidence type="ECO:0000313" key="3">
    <source>
        <dbReference type="Proteomes" id="UP000777482"/>
    </source>
</evidence>
<comment type="caution">
    <text evidence="2">The sequence shown here is derived from an EMBL/GenBank/DDBJ whole genome shotgun (WGS) entry which is preliminary data.</text>
</comment>
<dbReference type="OrthoDB" id="3253083at2759"/>
<evidence type="ECO:0000256" key="1">
    <source>
        <dbReference type="SAM" id="MobiDB-lite"/>
    </source>
</evidence>
<dbReference type="Proteomes" id="UP000777482">
    <property type="component" value="Unassembled WGS sequence"/>
</dbReference>